<name>A0A182FTS1_ANOAL</name>
<feature type="compositionally biased region" description="Low complexity" evidence="1">
    <location>
        <begin position="612"/>
        <end position="638"/>
    </location>
</feature>
<dbReference type="VEuPathDB" id="VectorBase:AALB009955"/>
<feature type="compositionally biased region" description="Basic and acidic residues" evidence="1">
    <location>
        <begin position="1044"/>
        <end position="1055"/>
    </location>
</feature>
<feature type="compositionally biased region" description="Low complexity" evidence="1">
    <location>
        <begin position="235"/>
        <end position="244"/>
    </location>
</feature>
<feature type="region of interest" description="Disordered" evidence="1">
    <location>
        <begin position="225"/>
        <end position="281"/>
    </location>
</feature>
<feature type="region of interest" description="Disordered" evidence="1">
    <location>
        <begin position="156"/>
        <end position="178"/>
    </location>
</feature>
<feature type="compositionally biased region" description="Polar residues" evidence="1">
    <location>
        <begin position="582"/>
        <end position="593"/>
    </location>
</feature>
<dbReference type="VEuPathDB" id="VectorBase:AALB20_030176"/>
<feature type="compositionally biased region" description="Basic residues" evidence="1">
    <location>
        <begin position="778"/>
        <end position="791"/>
    </location>
</feature>
<feature type="compositionally biased region" description="Acidic residues" evidence="1">
    <location>
        <begin position="1056"/>
        <end position="1065"/>
    </location>
</feature>
<feature type="compositionally biased region" description="Basic residues" evidence="1">
    <location>
        <begin position="1"/>
        <end position="10"/>
    </location>
</feature>
<feature type="compositionally biased region" description="Low complexity" evidence="1">
    <location>
        <begin position="86"/>
        <end position="99"/>
    </location>
</feature>
<proteinExistence type="predicted"/>
<dbReference type="AlphaFoldDB" id="A0A182FTS1"/>
<reference evidence="2 3" key="1">
    <citation type="journal article" date="2017" name="G3 (Bethesda)">
        <title>The Physical Genome Mapping of Anopheles albimanus Corrected Scaffold Misassemblies and Identified Interarm Rearrangements in Genus Anopheles.</title>
        <authorList>
            <person name="Artemov G.N."/>
            <person name="Peery A.N."/>
            <person name="Jiang X."/>
            <person name="Tu Z."/>
            <person name="Stegniy V.N."/>
            <person name="Sharakhova M.V."/>
            <person name="Sharakhov I.V."/>
        </authorList>
    </citation>
    <scope>NUCLEOTIDE SEQUENCE [LARGE SCALE GENOMIC DNA]</scope>
    <source>
        <strain evidence="2 3">ALBI9_A</strain>
    </source>
</reference>
<dbReference type="Proteomes" id="UP000069272">
    <property type="component" value="Chromosome 3R"/>
</dbReference>
<feature type="compositionally biased region" description="Polar residues" evidence="1">
    <location>
        <begin position="18"/>
        <end position="27"/>
    </location>
</feature>
<feature type="compositionally biased region" description="Acidic residues" evidence="1">
    <location>
        <begin position="1171"/>
        <end position="1190"/>
    </location>
</feature>
<feature type="compositionally biased region" description="Polar residues" evidence="1">
    <location>
        <begin position="1256"/>
        <end position="1279"/>
    </location>
</feature>
<reference evidence="2" key="2">
    <citation type="submission" date="2022-08" db="UniProtKB">
        <authorList>
            <consortium name="EnsemblMetazoa"/>
        </authorList>
    </citation>
    <scope>IDENTIFICATION</scope>
    <source>
        <strain evidence="2">STECLA/ALBI9_A</strain>
    </source>
</reference>
<feature type="region of interest" description="Disordered" evidence="1">
    <location>
        <begin position="1170"/>
        <end position="1279"/>
    </location>
</feature>
<feature type="compositionally biased region" description="Polar residues" evidence="1">
    <location>
        <begin position="1076"/>
        <end position="1087"/>
    </location>
</feature>
<feature type="region of interest" description="Disordered" evidence="1">
    <location>
        <begin position="582"/>
        <end position="666"/>
    </location>
</feature>
<evidence type="ECO:0000256" key="1">
    <source>
        <dbReference type="SAM" id="MobiDB-lite"/>
    </source>
</evidence>
<feature type="region of interest" description="Disordered" evidence="1">
    <location>
        <begin position="711"/>
        <end position="798"/>
    </location>
</feature>
<protein>
    <submittedName>
        <fullName evidence="2">Uncharacterized protein</fullName>
    </submittedName>
</protein>
<evidence type="ECO:0000313" key="3">
    <source>
        <dbReference type="Proteomes" id="UP000069272"/>
    </source>
</evidence>
<organism evidence="2 3">
    <name type="scientific">Anopheles albimanus</name>
    <name type="common">New world malaria mosquito</name>
    <dbReference type="NCBI Taxonomy" id="7167"/>
    <lineage>
        <taxon>Eukaryota</taxon>
        <taxon>Metazoa</taxon>
        <taxon>Ecdysozoa</taxon>
        <taxon>Arthropoda</taxon>
        <taxon>Hexapoda</taxon>
        <taxon>Insecta</taxon>
        <taxon>Pterygota</taxon>
        <taxon>Neoptera</taxon>
        <taxon>Endopterygota</taxon>
        <taxon>Diptera</taxon>
        <taxon>Nematocera</taxon>
        <taxon>Culicoidea</taxon>
        <taxon>Culicidae</taxon>
        <taxon>Anophelinae</taxon>
        <taxon>Anopheles</taxon>
    </lineage>
</organism>
<feature type="region of interest" description="Disordered" evidence="1">
    <location>
        <begin position="1"/>
        <end position="141"/>
    </location>
</feature>
<accession>A0A182FTS1</accession>
<evidence type="ECO:0000313" key="2">
    <source>
        <dbReference type="EnsemblMetazoa" id="AALB009955-PA"/>
    </source>
</evidence>
<keyword evidence="3" id="KW-1185">Reference proteome</keyword>
<feature type="compositionally biased region" description="Low complexity" evidence="1">
    <location>
        <begin position="161"/>
        <end position="178"/>
    </location>
</feature>
<feature type="compositionally biased region" description="Basic and acidic residues" evidence="1">
    <location>
        <begin position="1106"/>
        <end position="1118"/>
    </location>
</feature>
<feature type="region of interest" description="Disordered" evidence="1">
    <location>
        <begin position="1043"/>
        <end position="1119"/>
    </location>
</feature>
<sequence length="1279" mass="138482">MAKGAKRKTKWVSLSLDGANTTTSSGVPGSDGEQPLPHVHRHKAHHSSSSIQQKQNERKDPAAEAVPEHSSSIKATEQDHQNGNRTDTSGSGSDSAVAGSERRYPTSYHKRKPPPYSAERRTNSSWGGGGHYAGSNRSHYGGYYGTGRRSYYGEARRGHQSVVGTTGSKTTTTSDSGGATNTINDGGYSFAAWDSSYSAAYELFRDLSDEYTRITTPRQDVLFKKGYLSRPKPQTTTTTTTTMTAASGSNENTTASSSLAGTTSEGSDGGNGGGSNSISTTESITSDYGGSFAADSFPIPCLPYGYFTENGVLVMNGFAVDNNGYSYFNGGQTYIYPPNFTNCQAPNSAEASVPEEVGELASSSGGAIYDGTVALAEEQLDDAQATAYEEKGTTECTAVPDVVMSMPDSSTMPGVMTIEEGSSDQPEASVTDGFLVSQTNGATITDDGSFEGSDLEANGFYQFNDSYDMAQFYSSVYYPQWCMGQYGLCEDGTPLQATEYVMPNGEVYTHQTSFKKRKKRFRHHDEVQQDESGTALESVAAPVPLMYTTVPVQEGFVPSSTTTTVPAQLNHQLNADVQEFLPSTVTPGSATTDVTERTTSHRSARKSNTQPTAAKKSNSTVSSASKNVSSAKAAVATKPVEPVATPSVKPVPNNLRPPLGSQKNRKKDLIESTLAFAEQNIDLTRPKLAASHSHDSDLLWTTVSKGGRKRVVEQEQPVESPITASSVRQVDEAKPVIDSQQSSIKQPEPVVVSSSETRPPATVVDIPEAESKKEVTGKNKKKTQKHKRQQRKPGNAVMHRQPLEGFQLIEPEFTSKPGSVSQRGGKGCDSEVQNLSEPDEEAIDPMGYKEVVEETLEIEEAGREGELVVGAPSVEENKVVVCITEEAEKEKEERKEEKEVPHDELICDRIVEHVDSAPTVGCIAVECSEAAEPVPESRIVVEQAIILNETETEKQVMLEVATMANTAGESECYEPGESKTEECLSIVPAAEKESTATIMEETAIAKEEPNQPSVEISSLAVEEPQMIECVTIKPLLTIAAEPVRVPDERTPRMSDSDEADEEDMSEDRHRKRDSVSGYTESIDSGLQSPAPCGQATPETSSLASSHEAEPHEDEHREQQLSQLVGLWLARKLEDHEPDEVFVLPHSNPLLMQRLHQFQQLQCGRVRLASDSYDEDDDDGDDDEQDTDSDYMSDGQGRHDGNVATNPNSPVIKHVSEDPSTGLAEQAQQQQQPEQHQLQNGTKSLNLHLKQSEAVLNGSTKTTASSTISEQTQQKRCVIM</sequence>
<dbReference type="EnsemblMetazoa" id="AALB009955-RA">
    <property type="protein sequence ID" value="AALB009955-PA"/>
    <property type="gene ID" value="AALB009955"/>
</dbReference>
<feature type="compositionally biased region" description="Low complexity" evidence="1">
    <location>
        <begin position="253"/>
        <end position="266"/>
    </location>
</feature>
<feature type="compositionally biased region" description="Low complexity" evidence="1">
    <location>
        <begin position="1222"/>
        <end position="1238"/>
    </location>
</feature>